<name>X1PEB3_9ZZZZ</name>
<evidence type="ECO:0000259" key="1">
    <source>
        <dbReference type="Pfam" id="PF13426"/>
    </source>
</evidence>
<evidence type="ECO:0000313" key="2">
    <source>
        <dbReference type="EMBL" id="GAI29254.1"/>
    </source>
</evidence>
<gene>
    <name evidence="2" type="ORF">S06H3_32430</name>
</gene>
<feature type="non-terminal residue" evidence="2">
    <location>
        <position position="144"/>
    </location>
</feature>
<reference evidence="2" key="1">
    <citation type="journal article" date="2014" name="Front. Microbiol.">
        <title>High frequency of phylogenetically diverse reductive dehalogenase-homologous genes in deep subseafloor sedimentary metagenomes.</title>
        <authorList>
            <person name="Kawai M."/>
            <person name="Futagami T."/>
            <person name="Toyoda A."/>
            <person name="Takaki Y."/>
            <person name="Nishi S."/>
            <person name="Hori S."/>
            <person name="Arai W."/>
            <person name="Tsubouchi T."/>
            <person name="Morono Y."/>
            <person name="Uchiyama I."/>
            <person name="Ito T."/>
            <person name="Fujiyama A."/>
            <person name="Inagaki F."/>
            <person name="Takami H."/>
        </authorList>
    </citation>
    <scope>NUCLEOTIDE SEQUENCE</scope>
    <source>
        <strain evidence="2">Expedition CK06-06</strain>
    </source>
</reference>
<protein>
    <recommendedName>
        <fullName evidence="1">PAS domain-containing protein</fullName>
    </recommendedName>
</protein>
<feature type="domain" description="PAS" evidence="1">
    <location>
        <begin position="26"/>
        <end position="127"/>
    </location>
</feature>
<organism evidence="2">
    <name type="scientific">marine sediment metagenome</name>
    <dbReference type="NCBI Taxonomy" id="412755"/>
    <lineage>
        <taxon>unclassified sequences</taxon>
        <taxon>metagenomes</taxon>
        <taxon>ecological metagenomes</taxon>
    </lineage>
</organism>
<dbReference type="EMBL" id="BARV01019285">
    <property type="protein sequence ID" value="GAI29254.1"/>
    <property type="molecule type" value="Genomic_DNA"/>
</dbReference>
<proteinExistence type="predicted"/>
<dbReference type="SUPFAM" id="SSF55785">
    <property type="entry name" value="PYP-like sensor domain (PAS domain)"/>
    <property type="match status" value="1"/>
</dbReference>
<dbReference type="InterPro" id="IPR000014">
    <property type="entry name" value="PAS"/>
</dbReference>
<accession>X1PEB3</accession>
<dbReference type="Pfam" id="PF13426">
    <property type="entry name" value="PAS_9"/>
    <property type="match status" value="1"/>
</dbReference>
<dbReference type="Gene3D" id="3.30.450.20">
    <property type="entry name" value="PAS domain"/>
    <property type="match status" value="1"/>
</dbReference>
<dbReference type="AlphaFoldDB" id="X1PEB3"/>
<dbReference type="InterPro" id="IPR035965">
    <property type="entry name" value="PAS-like_dom_sf"/>
</dbReference>
<sequence>MVSTRHAQIRPLLRAVSFDYRNIPFPVFTARRDDEIVSFNQHFVEYMQIDPGDRIGIPLTDLEARFNCELKSAINEVMDTGKSVNINDVVNRVESAEDRYASIHLVPSFPNDGGSINSCIGLIDDVSGLKQLEQRLNLVQNELS</sequence>
<comment type="caution">
    <text evidence="2">The sequence shown here is derived from an EMBL/GenBank/DDBJ whole genome shotgun (WGS) entry which is preliminary data.</text>
</comment>